<dbReference type="InterPro" id="IPR043502">
    <property type="entry name" value="DNA/RNA_pol_sf"/>
</dbReference>
<evidence type="ECO:0000259" key="10">
    <source>
        <dbReference type="Pfam" id="PF03175"/>
    </source>
</evidence>
<evidence type="ECO:0000256" key="1">
    <source>
        <dbReference type="ARBA" id="ARBA00005755"/>
    </source>
</evidence>
<dbReference type="STRING" id="109895.A0A507DQ33"/>
<comment type="catalytic activity">
    <reaction evidence="8">
        <text>DNA(n) + a 2'-deoxyribonucleoside 5'-triphosphate = DNA(n+1) + diphosphate</text>
        <dbReference type="Rhea" id="RHEA:22508"/>
        <dbReference type="Rhea" id="RHEA-COMP:17339"/>
        <dbReference type="Rhea" id="RHEA-COMP:17340"/>
        <dbReference type="ChEBI" id="CHEBI:33019"/>
        <dbReference type="ChEBI" id="CHEBI:61560"/>
        <dbReference type="ChEBI" id="CHEBI:173112"/>
        <dbReference type="EC" id="2.7.7.7"/>
    </reaction>
</comment>
<name>A0A507DQ33_9FUNG</name>
<feature type="domain" description="DNA-directed DNA polymerase family B mitochondria/virus" evidence="10">
    <location>
        <begin position="3"/>
        <end position="160"/>
    </location>
</feature>
<keyword evidence="3" id="KW-0808">Transferase</keyword>
<evidence type="ECO:0000256" key="3">
    <source>
        <dbReference type="ARBA" id="ARBA00022679"/>
    </source>
</evidence>
<dbReference type="EC" id="2.7.7.7" evidence="2"/>
<evidence type="ECO:0000313" key="12">
    <source>
        <dbReference type="Proteomes" id="UP000318582"/>
    </source>
</evidence>
<dbReference type="GO" id="GO:0000166">
    <property type="term" value="F:nucleotide binding"/>
    <property type="evidence" value="ECO:0007669"/>
    <property type="project" value="InterPro"/>
</dbReference>
<evidence type="ECO:0000256" key="6">
    <source>
        <dbReference type="ARBA" id="ARBA00022932"/>
    </source>
</evidence>
<proteinExistence type="inferred from homology"/>
<keyword evidence="12" id="KW-1185">Reference proteome</keyword>
<dbReference type="GO" id="GO:0003887">
    <property type="term" value="F:DNA-directed DNA polymerase activity"/>
    <property type="evidence" value="ECO:0007669"/>
    <property type="project" value="UniProtKB-KW"/>
</dbReference>
<dbReference type="PANTHER" id="PTHR33568:SF3">
    <property type="entry name" value="DNA-DIRECTED DNA POLYMERASE"/>
    <property type="match status" value="1"/>
</dbReference>
<comment type="caution">
    <text evidence="11">The sequence shown here is derived from an EMBL/GenBank/DDBJ whole genome shotgun (WGS) entry which is preliminary data.</text>
</comment>
<evidence type="ECO:0000256" key="9">
    <source>
        <dbReference type="SAM" id="MobiDB-lite"/>
    </source>
</evidence>
<dbReference type="InterPro" id="IPR004868">
    <property type="entry name" value="DNA-dir_DNA_pol_B_mt/vir"/>
</dbReference>
<organism evidence="11 12">
    <name type="scientific">Powellomyces hirtus</name>
    <dbReference type="NCBI Taxonomy" id="109895"/>
    <lineage>
        <taxon>Eukaryota</taxon>
        <taxon>Fungi</taxon>
        <taxon>Fungi incertae sedis</taxon>
        <taxon>Chytridiomycota</taxon>
        <taxon>Chytridiomycota incertae sedis</taxon>
        <taxon>Chytridiomycetes</taxon>
        <taxon>Spizellomycetales</taxon>
        <taxon>Powellomycetaceae</taxon>
        <taxon>Powellomyces</taxon>
    </lineage>
</organism>
<dbReference type="Pfam" id="PF03175">
    <property type="entry name" value="DNA_pol_B_2"/>
    <property type="match status" value="1"/>
</dbReference>
<accession>A0A507DQ33</accession>
<evidence type="ECO:0000256" key="4">
    <source>
        <dbReference type="ARBA" id="ARBA00022695"/>
    </source>
</evidence>
<comment type="similarity">
    <text evidence="1">Belongs to the DNA polymerase type-B family.</text>
</comment>
<dbReference type="Gene3D" id="1.10.287.690">
    <property type="entry name" value="Helix hairpin bin"/>
    <property type="match status" value="1"/>
</dbReference>
<evidence type="ECO:0000256" key="8">
    <source>
        <dbReference type="ARBA" id="ARBA00049244"/>
    </source>
</evidence>
<evidence type="ECO:0000256" key="7">
    <source>
        <dbReference type="ARBA" id="ARBA00023125"/>
    </source>
</evidence>
<dbReference type="AlphaFoldDB" id="A0A507DQ33"/>
<keyword evidence="4" id="KW-0548">Nucleotidyltransferase</keyword>
<evidence type="ECO:0000256" key="2">
    <source>
        <dbReference type="ARBA" id="ARBA00012417"/>
    </source>
</evidence>
<sequence length="358" mass="40692">MPEIKLALEKGYKVTKIYEEEASGYPAWCKTKEDQQKYIDDYLQKQGIQLDAEKIIYNEGLRCVAKLMLNSLWGKFGQKNNQKQHITINVEEDPDQYYNIMFNDAYVIHDIVDYNNQRTIDMSYSLKKIVVKDDKNTSIYIAAYTTAMARCKLYNDMDNTYATQLPYGDYLGNLTDELKKDHIDEWVSGGPKNYSYVTRKGKAKTVCKGFALSYENSLQLGHHNMKDIVFGKEDAVAFKFRKIAVSRTHVVSNKQKPIVIENENSSKKYPFVYDKRLSGSGKVKQTARKTGPPVTAPAATTAPAVPSAVVPSAPVRGAPTAGLSRAEIRTMSAAYARQFHRKDRQEVLERHIEQAKDR</sequence>
<keyword evidence="6 11" id="KW-0239">DNA-directed DNA polymerase</keyword>
<keyword evidence="5" id="KW-0235">DNA replication</keyword>
<evidence type="ECO:0000313" key="11">
    <source>
        <dbReference type="EMBL" id="TPX52990.1"/>
    </source>
</evidence>
<dbReference type="PANTHER" id="PTHR33568">
    <property type="entry name" value="DNA POLYMERASE"/>
    <property type="match status" value="1"/>
</dbReference>
<dbReference type="Proteomes" id="UP000318582">
    <property type="component" value="Unassembled WGS sequence"/>
</dbReference>
<gene>
    <name evidence="11" type="ORF">PhCBS80983_g06380</name>
</gene>
<dbReference type="GO" id="GO:0003677">
    <property type="term" value="F:DNA binding"/>
    <property type="evidence" value="ECO:0007669"/>
    <property type="project" value="UniProtKB-KW"/>
</dbReference>
<evidence type="ECO:0000256" key="5">
    <source>
        <dbReference type="ARBA" id="ARBA00022705"/>
    </source>
</evidence>
<dbReference type="GO" id="GO:0006260">
    <property type="term" value="P:DNA replication"/>
    <property type="evidence" value="ECO:0007669"/>
    <property type="project" value="UniProtKB-KW"/>
</dbReference>
<dbReference type="SUPFAM" id="SSF56672">
    <property type="entry name" value="DNA/RNA polymerases"/>
    <property type="match status" value="1"/>
</dbReference>
<feature type="region of interest" description="Disordered" evidence="9">
    <location>
        <begin position="280"/>
        <end position="300"/>
    </location>
</feature>
<feature type="non-terminal residue" evidence="11">
    <location>
        <position position="358"/>
    </location>
</feature>
<dbReference type="EMBL" id="QEAQ01000263">
    <property type="protein sequence ID" value="TPX52990.1"/>
    <property type="molecule type" value="Genomic_DNA"/>
</dbReference>
<reference evidence="11 12" key="1">
    <citation type="journal article" date="2019" name="Sci. Rep.">
        <title>Comparative genomics of chytrid fungi reveal insights into the obligate biotrophic and pathogenic lifestyle of Synchytrium endobioticum.</title>
        <authorList>
            <person name="van de Vossenberg B.T.L.H."/>
            <person name="Warris S."/>
            <person name="Nguyen H.D.T."/>
            <person name="van Gent-Pelzer M.P.E."/>
            <person name="Joly D.L."/>
            <person name="van de Geest H.C."/>
            <person name="Bonants P.J.M."/>
            <person name="Smith D.S."/>
            <person name="Levesque C.A."/>
            <person name="van der Lee T.A.J."/>
        </authorList>
    </citation>
    <scope>NUCLEOTIDE SEQUENCE [LARGE SCALE GENOMIC DNA]</scope>
    <source>
        <strain evidence="11 12">CBS 809.83</strain>
    </source>
</reference>
<protein>
    <recommendedName>
        <fullName evidence="2">DNA-directed DNA polymerase</fullName>
        <ecNumber evidence="2">2.7.7.7</ecNumber>
    </recommendedName>
</protein>
<keyword evidence="7" id="KW-0238">DNA-binding</keyword>